<keyword evidence="5" id="KW-1185">Reference proteome</keyword>
<name>A0A0C5VQM6_9GAMM</name>
<keyword evidence="1 3" id="KW-0328">Glycosyltransferase</keyword>
<dbReference type="EC" id="2.4.2.2" evidence="3"/>
<keyword evidence="2 3" id="KW-0808">Transferase</keyword>
<dbReference type="Gene3D" id="2.60.120.10">
    <property type="entry name" value="Jelly Rolls"/>
    <property type="match status" value="1"/>
</dbReference>
<dbReference type="GO" id="GO:0004850">
    <property type="term" value="F:uridine phosphorylase activity"/>
    <property type="evidence" value="ECO:0007669"/>
    <property type="project" value="RHEA"/>
</dbReference>
<dbReference type="EMBL" id="CP007142">
    <property type="protein sequence ID" value="AJQ96566.1"/>
    <property type="molecule type" value="Genomic_DNA"/>
</dbReference>
<accession>A0A0C5VQM6</accession>
<dbReference type="InterPro" id="IPR011051">
    <property type="entry name" value="RmlC_Cupin_sf"/>
</dbReference>
<dbReference type="GO" id="GO:0009032">
    <property type="term" value="F:thymidine phosphorylase activity"/>
    <property type="evidence" value="ECO:0007669"/>
    <property type="project" value="RHEA"/>
</dbReference>
<comment type="catalytic activity">
    <reaction evidence="3">
        <text>a purine D-ribonucleoside + phosphate = a purine nucleobase + alpha-D-ribose 1-phosphate</text>
        <dbReference type="Rhea" id="RHEA:19805"/>
        <dbReference type="ChEBI" id="CHEBI:26386"/>
        <dbReference type="ChEBI" id="CHEBI:43474"/>
        <dbReference type="ChEBI" id="CHEBI:57720"/>
        <dbReference type="ChEBI" id="CHEBI:142355"/>
        <dbReference type="EC" id="2.4.2.1"/>
    </reaction>
</comment>
<protein>
    <recommendedName>
        <fullName evidence="3">Pyrimidine/purine nucleoside phosphorylase</fullName>
        <ecNumber evidence="3">2.4.2.1</ecNumber>
        <ecNumber evidence="3">2.4.2.2</ecNumber>
    </recommendedName>
    <alternativeName>
        <fullName evidence="3">Adenosine phosphorylase</fullName>
    </alternativeName>
    <alternativeName>
        <fullName evidence="3">Cytidine phosphorylase</fullName>
    </alternativeName>
    <alternativeName>
        <fullName evidence="3">Guanosine phosphorylase</fullName>
    </alternativeName>
    <alternativeName>
        <fullName evidence="3">Inosine phosphorylase</fullName>
    </alternativeName>
    <alternativeName>
        <fullName evidence="3">Thymidine phosphorylase</fullName>
    </alternativeName>
    <alternativeName>
        <fullName evidence="3">Uridine phosphorylase</fullName>
    </alternativeName>
    <alternativeName>
        <fullName evidence="3">Xanthosine phosphorylase</fullName>
    </alternativeName>
</protein>
<dbReference type="KEGG" id="gsn:YC6258_04534"/>
<dbReference type="FunFam" id="2.60.120.10:FF:000016">
    <property type="entry name" value="Pyrimidine/purine nucleoside phosphorylase"/>
    <property type="match status" value="1"/>
</dbReference>
<dbReference type="OrthoDB" id="9793848at2"/>
<gene>
    <name evidence="3" type="primary">ppnP</name>
    <name evidence="4" type="ORF">YC6258_04534</name>
</gene>
<comment type="catalytic activity">
    <reaction evidence="3">
        <text>uridine + phosphate = alpha-D-ribose 1-phosphate + uracil</text>
        <dbReference type="Rhea" id="RHEA:24388"/>
        <dbReference type="ChEBI" id="CHEBI:16704"/>
        <dbReference type="ChEBI" id="CHEBI:17568"/>
        <dbReference type="ChEBI" id="CHEBI:43474"/>
        <dbReference type="ChEBI" id="CHEBI:57720"/>
        <dbReference type="EC" id="2.4.2.2"/>
    </reaction>
</comment>
<evidence type="ECO:0000256" key="1">
    <source>
        <dbReference type="ARBA" id="ARBA00022676"/>
    </source>
</evidence>
<dbReference type="GO" id="GO:0004731">
    <property type="term" value="F:purine-nucleoside phosphorylase activity"/>
    <property type="evidence" value="ECO:0007669"/>
    <property type="project" value="UniProtKB-UniRule"/>
</dbReference>
<dbReference type="PANTHER" id="PTHR36540">
    <property type="entry name" value="PYRIMIDINE/PURINE NUCLEOSIDE PHOSPHORYLASE"/>
    <property type="match status" value="1"/>
</dbReference>
<dbReference type="GO" id="GO:0005829">
    <property type="term" value="C:cytosol"/>
    <property type="evidence" value="ECO:0007669"/>
    <property type="project" value="TreeGrafter"/>
</dbReference>
<dbReference type="EC" id="2.4.2.1" evidence="3"/>
<comment type="function">
    <text evidence="3">Catalyzes the phosphorolysis of diverse nucleosides, yielding D-ribose 1-phosphate and the respective free bases. Can use uridine, adenosine, guanosine, cytidine, thymidine, inosine and xanthosine as substrates. Also catalyzes the reverse reactions.</text>
</comment>
<evidence type="ECO:0000256" key="2">
    <source>
        <dbReference type="ARBA" id="ARBA00022679"/>
    </source>
</evidence>
<sequence length="93" mass="10419">MLEVNSYFDGNVKSISLQTRTLPATIGVMAVGEYEFSTSKKETITVVSGELLVKLPDTEEWGTYTNGAKFMVDANKVFQLKVNEETAYFCTYE</sequence>
<dbReference type="SUPFAM" id="SSF51182">
    <property type="entry name" value="RmlC-like cupins"/>
    <property type="match status" value="1"/>
</dbReference>
<dbReference type="STRING" id="1445510.YC6258_04534"/>
<dbReference type="RefSeq" id="WP_044618550.1">
    <property type="nucleotide sequence ID" value="NZ_CP007142.1"/>
</dbReference>
<evidence type="ECO:0000313" key="4">
    <source>
        <dbReference type="EMBL" id="AJQ96566.1"/>
    </source>
</evidence>
<dbReference type="HOGENOM" id="CLU_157874_0_0_6"/>
<dbReference type="Proteomes" id="UP000032266">
    <property type="component" value="Chromosome"/>
</dbReference>
<comment type="catalytic activity">
    <reaction evidence="3">
        <text>cytidine + phosphate = cytosine + alpha-D-ribose 1-phosphate</text>
        <dbReference type="Rhea" id="RHEA:52540"/>
        <dbReference type="ChEBI" id="CHEBI:16040"/>
        <dbReference type="ChEBI" id="CHEBI:17562"/>
        <dbReference type="ChEBI" id="CHEBI:43474"/>
        <dbReference type="ChEBI" id="CHEBI:57720"/>
        <dbReference type="EC" id="2.4.2.2"/>
    </reaction>
</comment>
<comment type="catalytic activity">
    <reaction evidence="3">
        <text>thymidine + phosphate = 2-deoxy-alpha-D-ribose 1-phosphate + thymine</text>
        <dbReference type="Rhea" id="RHEA:16037"/>
        <dbReference type="ChEBI" id="CHEBI:17748"/>
        <dbReference type="ChEBI" id="CHEBI:17821"/>
        <dbReference type="ChEBI" id="CHEBI:43474"/>
        <dbReference type="ChEBI" id="CHEBI:57259"/>
        <dbReference type="EC" id="2.4.2.2"/>
    </reaction>
</comment>
<proteinExistence type="inferred from homology"/>
<comment type="catalytic activity">
    <reaction evidence="3">
        <text>adenosine + phosphate = alpha-D-ribose 1-phosphate + adenine</text>
        <dbReference type="Rhea" id="RHEA:27642"/>
        <dbReference type="ChEBI" id="CHEBI:16335"/>
        <dbReference type="ChEBI" id="CHEBI:16708"/>
        <dbReference type="ChEBI" id="CHEBI:43474"/>
        <dbReference type="ChEBI" id="CHEBI:57720"/>
        <dbReference type="EC" id="2.4.2.1"/>
    </reaction>
</comment>
<organism evidence="4 5">
    <name type="scientific">Gynuella sunshinyii YC6258</name>
    <dbReference type="NCBI Taxonomy" id="1445510"/>
    <lineage>
        <taxon>Bacteria</taxon>
        <taxon>Pseudomonadati</taxon>
        <taxon>Pseudomonadota</taxon>
        <taxon>Gammaproteobacteria</taxon>
        <taxon>Oceanospirillales</taxon>
        <taxon>Saccharospirillaceae</taxon>
        <taxon>Gynuella</taxon>
    </lineage>
</organism>
<dbReference type="InterPro" id="IPR009664">
    <property type="entry name" value="Ppnp"/>
</dbReference>
<comment type="catalytic activity">
    <reaction evidence="3">
        <text>guanosine + phosphate = alpha-D-ribose 1-phosphate + guanine</text>
        <dbReference type="Rhea" id="RHEA:13233"/>
        <dbReference type="ChEBI" id="CHEBI:16235"/>
        <dbReference type="ChEBI" id="CHEBI:16750"/>
        <dbReference type="ChEBI" id="CHEBI:43474"/>
        <dbReference type="ChEBI" id="CHEBI:57720"/>
        <dbReference type="EC" id="2.4.2.1"/>
    </reaction>
</comment>
<dbReference type="GO" id="GO:0047975">
    <property type="term" value="F:guanosine phosphorylase activity"/>
    <property type="evidence" value="ECO:0007669"/>
    <property type="project" value="RHEA"/>
</dbReference>
<dbReference type="HAMAP" id="MF_01537">
    <property type="entry name" value="Nucleos_phosphorylase_PpnP"/>
    <property type="match status" value="1"/>
</dbReference>
<dbReference type="InterPro" id="IPR014710">
    <property type="entry name" value="RmlC-like_jellyroll"/>
</dbReference>
<reference evidence="4 5" key="1">
    <citation type="submission" date="2014-01" db="EMBL/GenBank/DDBJ databases">
        <title>Full genme sequencing of cellulolytic bacterium Gynuella sunshinyii YC6258T gen. nov., sp. nov.</title>
        <authorList>
            <person name="Khan H."/>
            <person name="Chung E.J."/>
            <person name="Chung Y.R."/>
        </authorList>
    </citation>
    <scope>NUCLEOTIDE SEQUENCE [LARGE SCALE GENOMIC DNA]</scope>
    <source>
        <strain evidence="4 5">YC6258</strain>
    </source>
</reference>
<dbReference type="PANTHER" id="PTHR36540:SF1">
    <property type="entry name" value="PYRIMIDINE_PURINE NUCLEOSIDE PHOSPHORYLASE"/>
    <property type="match status" value="1"/>
</dbReference>
<evidence type="ECO:0000313" key="5">
    <source>
        <dbReference type="Proteomes" id="UP000032266"/>
    </source>
</evidence>
<evidence type="ECO:0000256" key="3">
    <source>
        <dbReference type="HAMAP-Rule" id="MF_01537"/>
    </source>
</evidence>
<comment type="catalytic activity">
    <reaction evidence="3">
        <text>xanthosine + phosphate = alpha-D-ribose 1-phosphate + xanthine</text>
        <dbReference type="Rhea" id="RHEA:27638"/>
        <dbReference type="ChEBI" id="CHEBI:17712"/>
        <dbReference type="ChEBI" id="CHEBI:18107"/>
        <dbReference type="ChEBI" id="CHEBI:43474"/>
        <dbReference type="ChEBI" id="CHEBI:57720"/>
        <dbReference type="EC" id="2.4.2.1"/>
    </reaction>
</comment>
<dbReference type="PATRIC" id="fig|1445510.3.peg.4497"/>
<comment type="catalytic activity">
    <reaction evidence="3">
        <text>inosine + phosphate = alpha-D-ribose 1-phosphate + hypoxanthine</text>
        <dbReference type="Rhea" id="RHEA:27646"/>
        <dbReference type="ChEBI" id="CHEBI:17368"/>
        <dbReference type="ChEBI" id="CHEBI:17596"/>
        <dbReference type="ChEBI" id="CHEBI:43474"/>
        <dbReference type="ChEBI" id="CHEBI:57720"/>
        <dbReference type="EC" id="2.4.2.1"/>
    </reaction>
</comment>
<comment type="similarity">
    <text evidence="3">Belongs to the nucleoside phosphorylase PpnP family.</text>
</comment>
<dbReference type="AlphaFoldDB" id="A0A0C5VQM6"/>
<dbReference type="Pfam" id="PF06865">
    <property type="entry name" value="Ppnp"/>
    <property type="match status" value="1"/>
</dbReference>